<dbReference type="EnsemblMetazoa" id="AARA014872-RA">
    <property type="protein sequence ID" value="AARA014872-PA"/>
    <property type="gene ID" value="AARA014872"/>
</dbReference>
<accession>A0A182IHE1</accession>
<keyword evidence="2" id="KW-1185">Reference proteome</keyword>
<evidence type="ECO:0000313" key="2">
    <source>
        <dbReference type="Proteomes" id="UP000075840"/>
    </source>
</evidence>
<evidence type="ECO:0000313" key="1">
    <source>
        <dbReference type="EnsemblMetazoa" id="AARA014872-PA"/>
    </source>
</evidence>
<sequence>MQRCIRVTCSPRNCQMTVCLGRIIGYWINRDKSDL</sequence>
<reference evidence="1" key="1">
    <citation type="submission" date="2022-08" db="UniProtKB">
        <authorList>
            <consortium name="EnsemblMetazoa"/>
        </authorList>
    </citation>
    <scope>IDENTIFICATION</scope>
    <source>
        <strain evidence="1">Dongola</strain>
    </source>
</reference>
<organism evidence="1 2">
    <name type="scientific">Anopheles arabiensis</name>
    <name type="common">Mosquito</name>
    <dbReference type="NCBI Taxonomy" id="7173"/>
    <lineage>
        <taxon>Eukaryota</taxon>
        <taxon>Metazoa</taxon>
        <taxon>Ecdysozoa</taxon>
        <taxon>Arthropoda</taxon>
        <taxon>Hexapoda</taxon>
        <taxon>Insecta</taxon>
        <taxon>Pterygota</taxon>
        <taxon>Neoptera</taxon>
        <taxon>Endopterygota</taxon>
        <taxon>Diptera</taxon>
        <taxon>Nematocera</taxon>
        <taxon>Culicoidea</taxon>
        <taxon>Culicidae</taxon>
        <taxon>Anophelinae</taxon>
        <taxon>Anopheles</taxon>
    </lineage>
</organism>
<name>A0A182IHE1_ANOAR</name>
<dbReference type="Proteomes" id="UP000075840">
    <property type="component" value="Unassembled WGS sequence"/>
</dbReference>
<dbReference type="EMBL" id="APCN01000958">
    <property type="status" value="NOT_ANNOTATED_CDS"/>
    <property type="molecule type" value="Genomic_DNA"/>
</dbReference>
<protein>
    <submittedName>
        <fullName evidence="1">Uncharacterized protein</fullName>
    </submittedName>
</protein>
<dbReference type="VEuPathDB" id="VectorBase:AARA014872"/>
<dbReference type="AlphaFoldDB" id="A0A182IHE1"/>
<proteinExistence type="predicted"/>